<dbReference type="EMBL" id="UYYG01000005">
    <property type="protein sequence ID" value="VDN50634.1"/>
    <property type="molecule type" value="Genomic_DNA"/>
</dbReference>
<dbReference type="Proteomes" id="UP000038040">
    <property type="component" value="Unplaced"/>
</dbReference>
<dbReference type="Proteomes" id="UP000274756">
    <property type="component" value="Unassembled WGS sequence"/>
</dbReference>
<evidence type="ECO:0000313" key="4">
    <source>
        <dbReference type="WBParaSite" id="DME_0000550101-mRNA-1"/>
    </source>
</evidence>
<keyword evidence="3" id="KW-1185">Reference proteome</keyword>
<reference evidence="4" key="1">
    <citation type="submission" date="2017-02" db="UniProtKB">
        <authorList>
            <consortium name="WormBaseParasite"/>
        </authorList>
    </citation>
    <scope>IDENTIFICATION</scope>
</reference>
<accession>A0A0N4UDS6</accession>
<evidence type="ECO:0000313" key="3">
    <source>
        <dbReference type="Proteomes" id="UP000274756"/>
    </source>
</evidence>
<organism evidence="2 4">
    <name type="scientific">Dracunculus medinensis</name>
    <name type="common">Guinea worm</name>
    <dbReference type="NCBI Taxonomy" id="318479"/>
    <lineage>
        <taxon>Eukaryota</taxon>
        <taxon>Metazoa</taxon>
        <taxon>Ecdysozoa</taxon>
        <taxon>Nematoda</taxon>
        <taxon>Chromadorea</taxon>
        <taxon>Rhabditida</taxon>
        <taxon>Spirurina</taxon>
        <taxon>Dracunculoidea</taxon>
        <taxon>Dracunculidae</taxon>
        <taxon>Dracunculus</taxon>
    </lineage>
</organism>
<protein>
    <submittedName>
        <fullName evidence="1 4">Uncharacterized protein</fullName>
    </submittedName>
</protein>
<evidence type="ECO:0000313" key="1">
    <source>
        <dbReference type="EMBL" id="VDN50634.1"/>
    </source>
</evidence>
<sequence>MSELLDDRNRIAAFGCGDVQTVSLPPSASRSELFSNFSQTASFLLSALFFQLLITRVSLSHFKRYGWPLAFGRLKCC</sequence>
<reference evidence="1 3" key="2">
    <citation type="submission" date="2018-11" db="EMBL/GenBank/DDBJ databases">
        <authorList>
            <consortium name="Pathogen Informatics"/>
        </authorList>
    </citation>
    <scope>NUCLEOTIDE SEQUENCE [LARGE SCALE GENOMIC DNA]</scope>
</reference>
<dbReference type="WBParaSite" id="DME_0000550101-mRNA-1">
    <property type="protein sequence ID" value="DME_0000550101-mRNA-1"/>
    <property type="gene ID" value="DME_0000550101"/>
</dbReference>
<proteinExistence type="predicted"/>
<name>A0A0N4UDS6_DRAME</name>
<gene>
    <name evidence="1" type="ORF">DME_LOCUS607</name>
</gene>
<dbReference type="AlphaFoldDB" id="A0A0N4UDS6"/>
<evidence type="ECO:0000313" key="2">
    <source>
        <dbReference type="Proteomes" id="UP000038040"/>
    </source>
</evidence>